<dbReference type="SMART" id="SM00338">
    <property type="entry name" value="BRLZ"/>
    <property type="match status" value="1"/>
</dbReference>
<dbReference type="GO" id="GO:0003677">
    <property type="term" value="F:DNA binding"/>
    <property type="evidence" value="ECO:0007669"/>
    <property type="project" value="UniProtKB-KW"/>
</dbReference>
<dbReference type="PANTHER" id="PTHR19304">
    <property type="entry name" value="CYCLIC-AMP RESPONSE ELEMENT BINDING PROTEIN"/>
    <property type="match status" value="1"/>
</dbReference>
<feature type="compositionally biased region" description="Basic and acidic residues" evidence="7">
    <location>
        <begin position="26"/>
        <end position="47"/>
    </location>
</feature>
<dbReference type="Pfam" id="PF00170">
    <property type="entry name" value="bZIP_1"/>
    <property type="match status" value="1"/>
</dbReference>
<dbReference type="GO" id="GO:0003700">
    <property type="term" value="F:DNA-binding transcription factor activity"/>
    <property type="evidence" value="ECO:0007669"/>
    <property type="project" value="InterPro"/>
</dbReference>
<keyword evidence="10" id="KW-1185">Reference proteome</keyword>
<dbReference type="PROSITE" id="PS50217">
    <property type="entry name" value="BZIP"/>
    <property type="match status" value="1"/>
</dbReference>
<evidence type="ECO:0000256" key="5">
    <source>
        <dbReference type="ARBA" id="ARBA00023242"/>
    </source>
</evidence>
<dbReference type="InterPro" id="IPR046347">
    <property type="entry name" value="bZIP_sf"/>
</dbReference>
<keyword evidence="2" id="KW-0805">Transcription regulation</keyword>
<evidence type="ECO:0000256" key="7">
    <source>
        <dbReference type="SAM" id="MobiDB-lite"/>
    </source>
</evidence>
<keyword evidence="3" id="KW-0238">DNA-binding</keyword>
<dbReference type="Pfam" id="PF11787">
    <property type="entry name" value="Aft1_HRR"/>
    <property type="match status" value="1"/>
</dbReference>
<dbReference type="Pfam" id="PF11785">
    <property type="entry name" value="Aft1_OSA"/>
    <property type="match status" value="1"/>
</dbReference>
<evidence type="ECO:0000256" key="3">
    <source>
        <dbReference type="ARBA" id="ARBA00023125"/>
    </source>
</evidence>
<feature type="compositionally biased region" description="Polar residues" evidence="7">
    <location>
        <begin position="16"/>
        <end position="25"/>
    </location>
</feature>
<dbReference type="InterPro" id="IPR051027">
    <property type="entry name" value="bZIP_transcription_factors"/>
</dbReference>
<dbReference type="CDD" id="cd14687">
    <property type="entry name" value="bZIP_ATF2"/>
    <property type="match status" value="1"/>
</dbReference>
<dbReference type="AlphaFoldDB" id="A0AAJ0M4T5"/>
<dbReference type="Gene3D" id="1.20.5.170">
    <property type="match status" value="1"/>
</dbReference>
<dbReference type="InterPro" id="IPR021756">
    <property type="entry name" value="TF_Aft1_HRR"/>
</dbReference>
<dbReference type="GO" id="GO:0005634">
    <property type="term" value="C:nucleus"/>
    <property type="evidence" value="ECO:0007669"/>
    <property type="project" value="UniProtKB-SubCell"/>
</dbReference>
<feature type="region of interest" description="Disordered" evidence="7">
    <location>
        <begin position="1"/>
        <end position="108"/>
    </location>
</feature>
<dbReference type="Pfam" id="PF11786">
    <property type="entry name" value="Aft1_HRA"/>
    <property type="match status" value="1"/>
</dbReference>
<comment type="subcellular location">
    <subcellularLocation>
        <location evidence="1">Nucleus</location>
    </subcellularLocation>
</comment>
<evidence type="ECO:0000256" key="6">
    <source>
        <dbReference type="SAM" id="Coils"/>
    </source>
</evidence>
<evidence type="ECO:0000259" key="8">
    <source>
        <dbReference type="PROSITE" id="PS50217"/>
    </source>
</evidence>
<accession>A0AAJ0M4T5</accession>
<gene>
    <name evidence="9" type="ORF">B0T15DRAFT_509470</name>
</gene>
<dbReference type="Proteomes" id="UP001273166">
    <property type="component" value="Unassembled WGS sequence"/>
</dbReference>
<organism evidence="9 10">
    <name type="scientific">Chaetomium strumarium</name>
    <dbReference type="NCBI Taxonomy" id="1170767"/>
    <lineage>
        <taxon>Eukaryota</taxon>
        <taxon>Fungi</taxon>
        <taxon>Dikarya</taxon>
        <taxon>Ascomycota</taxon>
        <taxon>Pezizomycotina</taxon>
        <taxon>Sordariomycetes</taxon>
        <taxon>Sordariomycetidae</taxon>
        <taxon>Sordariales</taxon>
        <taxon>Chaetomiaceae</taxon>
        <taxon>Chaetomium</taxon>
    </lineage>
</organism>
<dbReference type="GeneID" id="87886617"/>
<dbReference type="RefSeq" id="XP_062724856.1">
    <property type="nucleotide sequence ID" value="XM_062867788.1"/>
</dbReference>
<feature type="compositionally biased region" description="Polar residues" evidence="7">
    <location>
        <begin position="230"/>
        <end position="242"/>
    </location>
</feature>
<feature type="region of interest" description="Disordered" evidence="7">
    <location>
        <begin position="212"/>
        <end position="395"/>
    </location>
</feature>
<feature type="coiled-coil region" evidence="6">
    <location>
        <begin position="420"/>
        <end position="447"/>
    </location>
</feature>
<evidence type="ECO:0000256" key="2">
    <source>
        <dbReference type="ARBA" id="ARBA00023015"/>
    </source>
</evidence>
<name>A0AAJ0M4T5_9PEZI</name>
<dbReference type="InterPro" id="IPR004827">
    <property type="entry name" value="bZIP"/>
</dbReference>
<dbReference type="SUPFAM" id="SSF57959">
    <property type="entry name" value="Leucine zipper domain"/>
    <property type="match status" value="1"/>
</dbReference>
<comment type="caution">
    <text evidence="9">The sequence shown here is derived from an EMBL/GenBank/DDBJ whole genome shotgun (WGS) entry which is preliminary data.</text>
</comment>
<proteinExistence type="predicted"/>
<keyword evidence="4" id="KW-0804">Transcription</keyword>
<evidence type="ECO:0000256" key="4">
    <source>
        <dbReference type="ARBA" id="ARBA00023163"/>
    </source>
</evidence>
<dbReference type="FunFam" id="1.20.5.170:FF:000053">
    <property type="entry name" value="BZIP transcription factor AtfA"/>
    <property type="match status" value="1"/>
</dbReference>
<reference evidence="9" key="2">
    <citation type="submission" date="2023-06" db="EMBL/GenBank/DDBJ databases">
        <authorList>
            <consortium name="Lawrence Berkeley National Laboratory"/>
            <person name="Mondo S.J."/>
            <person name="Hensen N."/>
            <person name="Bonometti L."/>
            <person name="Westerberg I."/>
            <person name="Brannstrom I.O."/>
            <person name="Guillou S."/>
            <person name="Cros-Aarteil S."/>
            <person name="Calhoun S."/>
            <person name="Haridas S."/>
            <person name="Kuo A."/>
            <person name="Pangilinan J."/>
            <person name="Riley R."/>
            <person name="Labutti K."/>
            <person name="Andreopoulos B."/>
            <person name="Lipzen A."/>
            <person name="Chen C."/>
            <person name="Yanf M."/>
            <person name="Daum C."/>
            <person name="Ng V."/>
            <person name="Clum A."/>
            <person name="Steindorff A."/>
            <person name="Ohm R."/>
            <person name="Martin F."/>
            <person name="Silar P."/>
            <person name="Natvig D."/>
            <person name="Lalanne C."/>
            <person name="Gautier V."/>
            <person name="Ament-Velasquez S.L."/>
            <person name="Kruys A."/>
            <person name="Hutchinson M.I."/>
            <person name="Powell A.J."/>
            <person name="Barry K."/>
            <person name="Miller A.N."/>
            <person name="Grigoriev I.V."/>
            <person name="Debuchy R."/>
            <person name="Gladieux P."/>
            <person name="Thoren M.H."/>
            <person name="Johannesson H."/>
        </authorList>
    </citation>
    <scope>NUCLEOTIDE SEQUENCE</scope>
    <source>
        <strain evidence="9">CBS 333.67</strain>
    </source>
</reference>
<evidence type="ECO:0000313" key="10">
    <source>
        <dbReference type="Proteomes" id="UP001273166"/>
    </source>
</evidence>
<dbReference type="InterPro" id="IPR021755">
    <property type="entry name" value="TF_Aft1_HRA"/>
</dbReference>
<evidence type="ECO:0000256" key="1">
    <source>
        <dbReference type="ARBA" id="ARBA00004123"/>
    </source>
</evidence>
<dbReference type="InterPro" id="IPR020956">
    <property type="entry name" value="TF_Aft1_OSM"/>
</dbReference>
<keyword evidence="6" id="KW-0175">Coiled coil</keyword>
<protein>
    <submittedName>
        <fullName evidence="9">Aft1 HRA domain-containing protein</fullName>
    </submittedName>
</protein>
<reference evidence="9" key="1">
    <citation type="journal article" date="2023" name="Mol. Phylogenet. Evol.">
        <title>Genome-scale phylogeny and comparative genomics of the fungal order Sordariales.</title>
        <authorList>
            <person name="Hensen N."/>
            <person name="Bonometti L."/>
            <person name="Westerberg I."/>
            <person name="Brannstrom I.O."/>
            <person name="Guillou S."/>
            <person name="Cros-Aarteil S."/>
            <person name="Calhoun S."/>
            <person name="Haridas S."/>
            <person name="Kuo A."/>
            <person name="Mondo S."/>
            <person name="Pangilinan J."/>
            <person name="Riley R."/>
            <person name="LaButti K."/>
            <person name="Andreopoulos B."/>
            <person name="Lipzen A."/>
            <person name="Chen C."/>
            <person name="Yan M."/>
            <person name="Daum C."/>
            <person name="Ng V."/>
            <person name="Clum A."/>
            <person name="Steindorff A."/>
            <person name="Ohm R.A."/>
            <person name="Martin F."/>
            <person name="Silar P."/>
            <person name="Natvig D.O."/>
            <person name="Lalanne C."/>
            <person name="Gautier V."/>
            <person name="Ament-Velasquez S.L."/>
            <person name="Kruys A."/>
            <person name="Hutchinson M.I."/>
            <person name="Powell A.J."/>
            <person name="Barry K."/>
            <person name="Miller A.N."/>
            <person name="Grigoriev I.V."/>
            <person name="Debuchy R."/>
            <person name="Gladieux P."/>
            <person name="Hiltunen Thoren M."/>
            <person name="Johannesson H."/>
        </authorList>
    </citation>
    <scope>NUCLEOTIDE SEQUENCE</scope>
    <source>
        <strain evidence="9">CBS 333.67</strain>
    </source>
</reference>
<feature type="region of interest" description="Disordered" evidence="7">
    <location>
        <begin position="156"/>
        <end position="176"/>
    </location>
</feature>
<sequence length="512" mass="53616">MAPPTRARGGGESKSPEQSGKPSPSSEDKQVDGKRDEASVKADEKTTTEQAKPLAPPPRPGQQPNTNSPDYFSNPVGGSLSLEPNPFEQSFSGAPPDTPGGGTKLPSVAALTSPSALLPGGATPFPWGSDSLRTGNLSPAMLAGPAADYFGDTQQLRVGFPTPNESSLRTGLTPGGSGSMFPAPSPNAGLFGSVPAATPGTLDFHRTAVSAAIKQREQSQALHLPRPAAPTSQPQETISGIIQPSKPESKFDPHDNDAANGLFMLAQGRGGTQPPPLIHPRYSGNPNNQINGAPSLAGSSVRAVSEASPVSDETEQTRPNTRARGKRSSGNAATTSRRKAEDTQTKAPAAKKSKTNNGAAGATNGHDSHHSDDSNDNNGGKDGASGNGKSKMTDEEKRANFLERNRVAALKCRQRKKQWLASLQAKVEQFSRENDELHGTVAALREEVVTLKTLLMAHKDCPVTQQQGASPAYIHQLEAAAFNANAMNAFAIQGGLQNHPVIPGPPMDRRFS</sequence>
<evidence type="ECO:0000313" key="9">
    <source>
        <dbReference type="EMBL" id="KAK3309076.1"/>
    </source>
</evidence>
<feature type="domain" description="BZIP" evidence="8">
    <location>
        <begin position="395"/>
        <end position="458"/>
    </location>
</feature>
<feature type="compositionally biased region" description="Basic and acidic residues" evidence="7">
    <location>
        <begin position="247"/>
        <end position="257"/>
    </location>
</feature>
<dbReference type="EMBL" id="JAUDZG010000002">
    <property type="protein sequence ID" value="KAK3309076.1"/>
    <property type="molecule type" value="Genomic_DNA"/>
</dbReference>
<keyword evidence="5" id="KW-0539">Nucleus</keyword>